<dbReference type="Gene3D" id="1.10.260.40">
    <property type="entry name" value="lambda repressor-like DNA-binding domains"/>
    <property type="match status" value="1"/>
</dbReference>
<dbReference type="OrthoDB" id="9793869at2"/>
<proteinExistence type="predicted"/>
<dbReference type="EMBL" id="UNOZ01000002">
    <property type="protein sequence ID" value="SYX88057.1"/>
    <property type="molecule type" value="Genomic_DNA"/>
</dbReference>
<protein>
    <submittedName>
        <fullName evidence="2">Putative HTH-type transcriptional regulator</fullName>
    </submittedName>
</protein>
<dbReference type="RefSeq" id="WP_119137212.1">
    <property type="nucleotide sequence ID" value="NZ_CBCSFL010000002.1"/>
</dbReference>
<dbReference type="PANTHER" id="PTHR36924">
    <property type="entry name" value="ANTITOXIN HIGA-1"/>
    <property type="match status" value="1"/>
</dbReference>
<organism evidence="2 3">
    <name type="scientific">Pseudomonas reidholzensis</name>
    <dbReference type="NCBI Taxonomy" id="1785162"/>
    <lineage>
        <taxon>Bacteria</taxon>
        <taxon>Pseudomonadati</taxon>
        <taxon>Pseudomonadota</taxon>
        <taxon>Gammaproteobacteria</taxon>
        <taxon>Pseudomonadales</taxon>
        <taxon>Pseudomonadaceae</taxon>
        <taxon>Pseudomonas</taxon>
    </lineage>
</organism>
<evidence type="ECO:0000313" key="2">
    <source>
        <dbReference type="EMBL" id="SYX88057.1"/>
    </source>
</evidence>
<dbReference type="InterPro" id="IPR013430">
    <property type="entry name" value="Toxin_antidote_HigA"/>
</dbReference>
<accession>A0A383RLT4</accession>
<dbReference type="PANTHER" id="PTHR36924:SF1">
    <property type="entry name" value="ANTITOXIN HIGA-1"/>
    <property type="match status" value="1"/>
</dbReference>
<keyword evidence="1" id="KW-0238">DNA-binding</keyword>
<dbReference type="InterPro" id="IPR010982">
    <property type="entry name" value="Lambda_DNA-bd_dom_sf"/>
</dbReference>
<dbReference type="GO" id="GO:0003677">
    <property type="term" value="F:DNA binding"/>
    <property type="evidence" value="ECO:0007669"/>
    <property type="project" value="UniProtKB-KW"/>
</dbReference>
<dbReference type="SUPFAM" id="SSF47413">
    <property type="entry name" value="lambda repressor-like DNA-binding domains"/>
    <property type="match status" value="1"/>
</dbReference>
<evidence type="ECO:0000256" key="1">
    <source>
        <dbReference type="ARBA" id="ARBA00023125"/>
    </source>
</evidence>
<gene>
    <name evidence="2" type="ORF">CCOS865_00278</name>
</gene>
<dbReference type="NCBIfam" id="TIGR02607">
    <property type="entry name" value="antidote_HigA"/>
    <property type="match status" value="1"/>
</dbReference>
<name>A0A383RLT4_9PSED</name>
<sequence>MHNPPHPGESLRDDVLPAMGISVSALAGHLGLTQSQLSAVLNGRASLCATLAYRLQLAGLGDARQYLAEQMAYDLWQVARQEHPPITRLTLP</sequence>
<evidence type="ECO:0000313" key="3">
    <source>
        <dbReference type="Proteomes" id="UP000263595"/>
    </source>
</evidence>
<reference evidence="3" key="1">
    <citation type="submission" date="2018-08" db="EMBL/GenBank/DDBJ databases">
        <authorList>
            <person name="Blom J."/>
        </authorList>
    </citation>
    <scope>NUCLEOTIDE SEQUENCE [LARGE SCALE GENOMIC DNA]</scope>
    <source>
        <strain evidence="3">CCOS 865</strain>
    </source>
</reference>
<dbReference type="AlphaFoldDB" id="A0A383RLT4"/>
<dbReference type="Proteomes" id="UP000263595">
    <property type="component" value="Unassembled WGS sequence"/>
</dbReference>
<keyword evidence="3" id="KW-1185">Reference proteome</keyword>